<dbReference type="EMBL" id="CAJOBR010002697">
    <property type="protein sequence ID" value="CAF4698923.1"/>
    <property type="molecule type" value="Genomic_DNA"/>
</dbReference>
<proteinExistence type="predicted"/>
<name>A0A820N7F5_9BILA</name>
<dbReference type="EMBL" id="CAJOBP010002974">
    <property type="protein sequence ID" value="CAF4384000.1"/>
    <property type="molecule type" value="Genomic_DNA"/>
</dbReference>
<dbReference type="Proteomes" id="UP000663848">
    <property type="component" value="Unassembled WGS sequence"/>
</dbReference>
<accession>A0A820N7F5</accession>
<dbReference type="SUPFAM" id="SSF141571">
    <property type="entry name" value="Pentapeptide repeat-like"/>
    <property type="match status" value="1"/>
</dbReference>
<dbReference type="PANTHER" id="PTHR14136">
    <property type="entry name" value="BTB_POZ DOMAIN-CONTAINING PROTEIN KCTD9"/>
    <property type="match status" value="1"/>
</dbReference>
<keyword evidence="5" id="KW-1185">Reference proteome</keyword>
<comment type="caution">
    <text evidence="3">The sequence shown here is derived from an EMBL/GenBank/DDBJ whole genome shotgun (WGS) entry which is preliminary data.</text>
</comment>
<evidence type="ECO:0000313" key="3">
    <source>
        <dbReference type="EMBL" id="CAF4384000.1"/>
    </source>
</evidence>
<keyword evidence="1" id="KW-0472">Membrane</keyword>
<dbReference type="Gene3D" id="2.160.20.80">
    <property type="entry name" value="E3 ubiquitin-protein ligase SopA"/>
    <property type="match status" value="1"/>
</dbReference>
<feature type="transmembrane region" description="Helical" evidence="1">
    <location>
        <begin position="260"/>
        <end position="281"/>
    </location>
</feature>
<dbReference type="Proteomes" id="UP000663825">
    <property type="component" value="Unassembled WGS sequence"/>
</dbReference>
<evidence type="ECO:0000313" key="5">
    <source>
        <dbReference type="Proteomes" id="UP000663873"/>
    </source>
</evidence>
<protein>
    <recommendedName>
        <fullName evidence="6">Pentapeptide repeat-containing protein</fullName>
    </recommendedName>
</protein>
<dbReference type="EMBL" id="CAJNXB010003153">
    <property type="protein sequence ID" value="CAF3299059.1"/>
    <property type="molecule type" value="Genomic_DNA"/>
</dbReference>
<evidence type="ECO:0000313" key="4">
    <source>
        <dbReference type="EMBL" id="CAF4698923.1"/>
    </source>
</evidence>
<dbReference type="Pfam" id="PF00805">
    <property type="entry name" value="Pentapeptide"/>
    <property type="match status" value="2"/>
</dbReference>
<gene>
    <name evidence="4" type="ORF">QYT958_LOCUS17656</name>
    <name evidence="2" type="ORF">TIS948_LOCUS18182</name>
    <name evidence="3" type="ORF">UJA718_LOCUS17955</name>
</gene>
<evidence type="ECO:0000256" key="1">
    <source>
        <dbReference type="SAM" id="Phobius"/>
    </source>
</evidence>
<dbReference type="OrthoDB" id="9989587at2759"/>
<organism evidence="3 5">
    <name type="scientific">Rotaria socialis</name>
    <dbReference type="NCBI Taxonomy" id="392032"/>
    <lineage>
        <taxon>Eukaryota</taxon>
        <taxon>Metazoa</taxon>
        <taxon>Spiralia</taxon>
        <taxon>Gnathifera</taxon>
        <taxon>Rotifera</taxon>
        <taxon>Eurotatoria</taxon>
        <taxon>Bdelloidea</taxon>
        <taxon>Philodinida</taxon>
        <taxon>Philodinidae</taxon>
        <taxon>Rotaria</taxon>
    </lineage>
</organism>
<dbReference type="AlphaFoldDB" id="A0A820N7F5"/>
<dbReference type="InterPro" id="IPR001646">
    <property type="entry name" value="5peptide_repeat"/>
</dbReference>
<dbReference type="InterPro" id="IPR051082">
    <property type="entry name" value="Pentapeptide-BTB/POZ_domain"/>
</dbReference>
<dbReference type="Proteomes" id="UP000663873">
    <property type="component" value="Unassembled WGS sequence"/>
</dbReference>
<reference evidence="3" key="1">
    <citation type="submission" date="2021-02" db="EMBL/GenBank/DDBJ databases">
        <authorList>
            <person name="Nowell W R."/>
        </authorList>
    </citation>
    <scope>NUCLEOTIDE SEQUENCE</scope>
</reference>
<evidence type="ECO:0000313" key="2">
    <source>
        <dbReference type="EMBL" id="CAF3299059.1"/>
    </source>
</evidence>
<dbReference type="PANTHER" id="PTHR14136:SF17">
    <property type="entry name" value="BTB_POZ DOMAIN-CONTAINING PROTEIN KCTD9"/>
    <property type="match status" value="1"/>
</dbReference>
<keyword evidence="1" id="KW-1133">Transmembrane helix</keyword>
<evidence type="ECO:0008006" key="6">
    <source>
        <dbReference type="Google" id="ProtNLM"/>
    </source>
</evidence>
<sequence>MTRQYQCVQYCVMYLTFNETFDTLPSACNATYQNNECYSHIGFNYVTNLIQITFGEQSIENSNAGPGDYYISQETEMWHEAYNIQWTTSKHKCYHGDLCDFEYSKAKILQMRKLTTGFNQFQQKLASALLPAGSEANIIRCLSKDGLIITCGENIKSCSLNIDNVYANKSHQGCSSQSDDQYRKQLGILEETSYYLNGTVDVRQSSVEYVCNHDLCNGKNAYKNVIQLLMEYNLMRNDTSTKPIISASNIEGSVHKSVDYIAATGLVHPTFTVFVAILVIFKLYPWYFGPFPLIFGIFTVVFTLKQDSIARINREHDQSLANELRKQTVYDTYIDDISRLLLRRDFNRSDSSYLKIIRTKTLSTLRQLEIERKREIILFLYENELIQNNKYPIEELVALDNGDLIGIEFKHSMTFRCELVNLYLASILVSNIIFNDCQLRNADFNGASMVQATFNDSIMSSGNFMNSDLTGASFNENNMRNIKFAGATLTRARICNSILEQVDFTNADLIESNANIDQLMIPIGEKANIFINTRFPNGSFSAINRSQLILDGSAEEMCTTKTTPWKTAVGFENVTAINTGNESSTPLAPIDGHCFFNCSWNSQAEQLVHIQHFSLLIDNEQAWYNLSAHFACISTNQNDKAYVQIEYVTDENADIDSVRLESDKGLSSFHFKYQIRLIPSGARDFSVNIGADIERTSTNNISAPYCAIDSVTYFIFKKEDK</sequence>
<keyword evidence="1" id="KW-0812">Transmembrane</keyword>